<proteinExistence type="predicted"/>
<organism evidence="2">
    <name type="scientific">Mytilinidion resinicola</name>
    <dbReference type="NCBI Taxonomy" id="574789"/>
    <lineage>
        <taxon>Eukaryota</taxon>
        <taxon>Fungi</taxon>
        <taxon>Dikarya</taxon>
        <taxon>Ascomycota</taxon>
        <taxon>Pezizomycotina</taxon>
        <taxon>Dothideomycetes</taxon>
        <taxon>Pleosporomycetidae</taxon>
        <taxon>Mytilinidiales</taxon>
        <taxon>Mytilinidiaceae</taxon>
        <taxon>Mytilinidion</taxon>
    </lineage>
</organism>
<evidence type="ECO:0000256" key="1">
    <source>
        <dbReference type="SAM" id="MobiDB-lite"/>
    </source>
</evidence>
<dbReference type="OrthoDB" id="5229512at2759"/>
<feature type="region of interest" description="Disordered" evidence="1">
    <location>
        <begin position="1"/>
        <end position="25"/>
    </location>
</feature>
<dbReference type="InterPro" id="IPR038883">
    <property type="entry name" value="AN11006-like"/>
</dbReference>
<dbReference type="Proteomes" id="UP000504636">
    <property type="component" value="Unplaced"/>
</dbReference>
<evidence type="ECO:0000313" key="4">
    <source>
        <dbReference type="RefSeq" id="XP_033581035.1"/>
    </source>
</evidence>
<gene>
    <name evidence="2 4" type="ORF">BDZ99DRAFT_567761</name>
</gene>
<dbReference type="RefSeq" id="XP_033581035.1">
    <property type="nucleotide sequence ID" value="XM_033727724.1"/>
</dbReference>
<dbReference type="AlphaFoldDB" id="A0A6A6YZ19"/>
<evidence type="ECO:0008006" key="5">
    <source>
        <dbReference type="Google" id="ProtNLM"/>
    </source>
</evidence>
<keyword evidence="3" id="KW-1185">Reference proteome</keyword>
<feature type="compositionally biased region" description="Basic residues" evidence="1">
    <location>
        <begin position="331"/>
        <end position="345"/>
    </location>
</feature>
<reference evidence="4" key="3">
    <citation type="submission" date="2025-04" db="UniProtKB">
        <authorList>
            <consortium name="RefSeq"/>
        </authorList>
    </citation>
    <scope>IDENTIFICATION</scope>
    <source>
        <strain evidence="4">CBS 304.34</strain>
    </source>
</reference>
<evidence type="ECO:0000313" key="2">
    <source>
        <dbReference type="EMBL" id="KAF2814071.1"/>
    </source>
</evidence>
<accession>A0A6A6YZ19</accession>
<feature type="compositionally biased region" description="Polar residues" evidence="1">
    <location>
        <begin position="1"/>
        <end position="10"/>
    </location>
</feature>
<reference evidence="4" key="2">
    <citation type="submission" date="2020-04" db="EMBL/GenBank/DDBJ databases">
        <authorList>
            <consortium name="NCBI Genome Project"/>
        </authorList>
    </citation>
    <scope>NUCLEOTIDE SEQUENCE</scope>
    <source>
        <strain evidence="4">CBS 304.34</strain>
    </source>
</reference>
<evidence type="ECO:0000313" key="3">
    <source>
        <dbReference type="Proteomes" id="UP000504636"/>
    </source>
</evidence>
<feature type="compositionally biased region" description="Basic and acidic residues" evidence="1">
    <location>
        <begin position="314"/>
        <end position="325"/>
    </location>
</feature>
<feature type="region of interest" description="Disordered" evidence="1">
    <location>
        <begin position="314"/>
        <end position="349"/>
    </location>
</feature>
<dbReference type="PANTHER" id="PTHR42085:SF2">
    <property type="entry name" value="F-BOX DOMAIN-CONTAINING PROTEIN"/>
    <property type="match status" value="1"/>
</dbReference>
<dbReference type="GeneID" id="54468617"/>
<dbReference type="EMBL" id="MU003695">
    <property type="protein sequence ID" value="KAF2814071.1"/>
    <property type="molecule type" value="Genomic_DNA"/>
</dbReference>
<protein>
    <recommendedName>
        <fullName evidence="5">F-box domain-containing protein</fullName>
    </recommendedName>
</protein>
<name>A0A6A6YZ19_9PEZI</name>
<dbReference type="PANTHER" id="PTHR42085">
    <property type="entry name" value="F-BOX DOMAIN-CONTAINING PROTEIN"/>
    <property type="match status" value="1"/>
</dbReference>
<reference evidence="2 4" key="1">
    <citation type="journal article" date="2020" name="Stud. Mycol.">
        <title>101 Dothideomycetes genomes: a test case for predicting lifestyles and emergence of pathogens.</title>
        <authorList>
            <person name="Haridas S."/>
            <person name="Albert R."/>
            <person name="Binder M."/>
            <person name="Bloem J."/>
            <person name="Labutti K."/>
            <person name="Salamov A."/>
            <person name="Andreopoulos B."/>
            <person name="Baker S."/>
            <person name="Barry K."/>
            <person name="Bills G."/>
            <person name="Bluhm B."/>
            <person name="Cannon C."/>
            <person name="Castanera R."/>
            <person name="Culley D."/>
            <person name="Daum C."/>
            <person name="Ezra D."/>
            <person name="Gonzalez J."/>
            <person name="Henrissat B."/>
            <person name="Kuo A."/>
            <person name="Liang C."/>
            <person name="Lipzen A."/>
            <person name="Lutzoni F."/>
            <person name="Magnuson J."/>
            <person name="Mondo S."/>
            <person name="Nolan M."/>
            <person name="Ohm R."/>
            <person name="Pangilinan J."/>
            <person name="Park H.-J."/>
            <person name="Ramirez L."/>
            <person name="Alfaro M."/>
            <person name="Sun H."/>
            <person name="Tritt A."/>
            <person name="Yoshinaga Y."/>
            <person name="Zwiers L.-H."/>
            <person name="Turgeon B."/>
            <person name="Goodwin S."/>
            <person name="Spatafora J."/>
            <person name="Crous P."/>
            <person name="Grigoriev I."/>
        </authorList>
    </citation>
    <scope>NUCLEOTIDE SEQUENCE</scope>
    <source>
        <strain evidence="2 4">CBS 304.34</strain>
    </source>
</reference>
<sequence length="656" mass="75001">MTDPQASHISVQKGRKRMKVATNTSSSPPSFRFLNLPREIRDIVYGMLMANSRCGSEGLFHSLKDRYAPEVQLKEPRTALLRVNKQIDEEAKEALYTNNVFSVALAQNDLRFVNAPTYGEFSYAGVISGTSKAHNDAFDHEFVLNDRIPQDPISCQPAIPFGWDLAAIRHLHIQVYLELAGVESAPSEHSFSEAYTTMSKQSWENFYKMGKLVNLSLLPRKRASADATTTHAERAGGCGAAKCRKDSLGMRGLEDERKWLEKVECSAEHFYFVEDTPYEVVDGKALEKLVVGLDAIRGIDADYEAEFPTEKELNCSKRKRDDHDSTQGAKKQTRKKRLAKGKRTNAVKPKPWEPCGPFNFLGLPRELRDMVYDKIFEELPERHPWGNLVHDTSGGEFYEWRGKSRHPRYVPVNLKGPTAVLSTCKQLHEEAKEALYRDRTFVVTLNERTRRFDVVRRYTKPLEFITRYGPSHADEIKPTRAVNYQWDLASIRRLVLLFDFPDWMPCDPLEHFGTAEGYLLLSTASFEAFRAMPNMKELRIGMTYDDNLPPALLGFCMGRNKAPIRMREMMRSLIASIPKSVHIEWGLAEQEYRDMFWRNDPEDVENMNIFDWGTVEEKVLKGLADEFEGLRGTDIDYYANDADGEDNADTSGKNKE</sequence>